<keyword evidence="1" id="KW-0378">Hydrolase</keyword>
<dbReference type="EMBL" id="LRDC01000010">
    <property type="protein sequence ID" value="KVX02728.1"/>
    <property type="molecule type" value="Genomic_DNA"/>
</dbReference>
<dbReference type="Proteomes" id="UP000055702">
    <property type="component" value="Unassembled WGS sequence"/>
</dbReference>
<dbReference type="Gene3D" id="3.40.50.1820">
    <property type="entry name" value="alpha/beta hydrolase"/>
    <property type="match status" value="1"/>
</dbReference>
<sequence length="257" mass="28745">MHYVSSGQGEAVLLIHGLFGNLDNLKNLGSVLQQQHQVIRVDVPNHGLSEHWDNMDYPQIADAMIDVLDDLHIKQAHVVGHSMGGKIAMAMALLHPERIKSLVIADIAPVTYTPRHQTVFAGLTSLVLNSDTTRKSALAHLINAGIDEPTSQFLLKNLQRTDSGFEWKMNLSGLIQSYDRIIGWDLPLVGNDHFDKPALFIRGGESNYVTTEYRDEIMRQFPHASAKTLNGTGHWLHAQKPEIFNRIVSEFIEQNQG</sequence>
<proteinExistence type="predicted"/>
<organism evidence="3">
    <name type="scientific">Shewanella frigidimarina</name>
    <dbReference type="NCBI Taxonomy" id="56812"/>
    <lineage>
        <taxon>Bacteria</taxon>
        <taxon>Pseudomonadati</taxon>
        <taxon>Pseudomonadota</taxon>
        <taxon>Gammaproteobacteria</taxon>
        <taxon>Alteromonadales</taxon>
        <taxon>Shewanellaceae</taxon>
        <taxon>Shewanella</taxon>
    </lineage>
</organism>
<evidence type="ECO:0000313" key="4">
    <source>
        <dbReference type="Proteomes" id="UP000055702"/>
    </source>
</evidence>
<evidence type="ECO:0000256" key="1">
    <source>
        <dbReference type="ARBA" id="ARBA00022801"/>
    </source>
</evidence>
<dbReference type="AlphaFoldDB" id="A0A106C1X7"/>
<evidence type="ECO:0000259" key="2">
    <source>
        <dbReference type="Pfam" id="PF00561"/>
    </source>
</evidence>
<accession>A0A106C1X7</accession>
<dbReference type="GO" id="GO:0016787">
    <property type="term" value="F:hydrolase activity"/>
    <property type="evidence" value="ECO:0007669"/>
    <property type="project" value="UniProtKB-KW"/>
</dbReference>
<gene>
    <name evidence="3" type="ORF">AWJ07_12595</name>
</gene>
<protein>
    <submittedName>
        <fullName evidence="3">Acyl-CoA esterase</fullName>
    </submittedName>
</protein>
<comment type="caution">
    <text evidence="3">The sequence shown here is derived from an EMBL/GenBank/DDBJ whole genome shotgun (WGS) entry which is preliminary data.</text>
</comment>
<dbReference type="PRINTS" id="PR00111">
    <property type="entry name" value="ABHYDROLASE"/>
</dbReference>
<dbReference type="RefSeq" id="WP_059744896.1">
    <property type="nucleotide sequence ID" value="NZ_LRDC01000010.1"/>
</dbReference>
<dbReference type="InterPro" id="IPR029058">
    <property type="entry name" value="AB_hydrolase_fold"/>
</dbReference>
<name>A0A106C1X7_SHEFR</name>
<dbReference type="Pfam" id="PF00561">
    <property type="entry name" value="Abhydrolase_1"/>
    <property type="match status" value="1"/>
</dbReference>
<dbReference type="SUPFAM" id="SSF53474">
    <property type="entry name" value="alpha/beta-Hydrolases"/>
    <property type="match status" value="1"/>
</dbReference>
<dbReference type="PANTHER" id="PTHR46118:SF4">
    <property type="entry name" value="PROTEIN ABHD11"/>
    <property type="match status" value="1"/>
</dbReference>
<dbReference type="PANTHER" id="PTHR46118">
    <property type="entry name" value="PROTEIN ABHD11"/>
    <property type="match status" value="1"/>
</dbReference>
<dbReference type="InterPro" id="IPR000639">
    <property type="entry name" value="Epox_hydrolase-like"/>
</dbReference>
<dbReference type="InterPro" id="IPR000073">
    <property type="entry name" value="AB_hydrolase_1"/>
</dbReference>
<reference evidence="3 4" key="1">
    <citation type="submission" date="2016-01" db="EMBL/GenBank/DDBJ databases">
        <title>Draft genome of the antarctic isolate Shewanella frigidimarina Ag06-30.</title>
        <authorList>
            <person name="Parmeciano Di Noto G."/>
            <person name="Vazquez S."/>
            <person name="Mac Cormack W."/>
            <person name="Iriarte A."/>
            <person name="Quiroga C."/>
        </authorList>
    </citation>
    <scope>NUCLEOTIDE SEQUENCE [LARGE SCALE GENOMIC DNA]</scope>
    <source>
        <strain evidence="3 4">Ag06-30</strain>
    </source>
</reference>
<evidence type="ECO:0000313" key="3">
    <source>
        <dbReference type="EMBL" id="KVX02728.1"/>
    </source>
</evidence>
<feature type="domain" description="AB hydrolase-1" evidence="2">
    <location>
        <begin position="11"/>
        <end position="241"/>
    </location>
</feature>
<dbReference type="PRINTS" id="PR00412">
    <property type="entry name" value="EPOXHYDRLASE"/>
</dbReference>